<evidence type="ECO:0000256" key="3">
    <source>
        <dbReference type="ARBA" id="ARBA00022730"/>
    </source>
</evidence>
<dbReference type="Gene3D" id="1.20.58.110">
    <property type="entry name" value="Ribosomal protein S20"/>
    <property type="match status" value="1"/>
</dbReference>
<evidence type="ECO:0000256" key="1">
    <source>
        <dbReference type="ARBA" id="ARBA00003134"/>
    </source>
</evidence>
<dbReference type="EMBL" id="CP002059">
    <property type="protein sequence ID" value="ADI63386.1"/>
    <property type="molecule type" value="Genomic_DNA"/>
</dbReference>
<dbReference type="GO" id="GO:0015935">
    <property type="term" value="C:small ribosomal subunit"/>
    <property type="evidence" value="ECO:0007669"/>
    <property type="project" value="TreeGrafter"/>
</dbReference>
<sequence length="116" mass="13023">MDAILVNLVVCVHNYIVFLELTVANTKSALKRAQIAERNRLRNKAYKSAVKTLMKKYFAAVEVYTANPTPESKQAVEERISEAYSKIDKAVKRGVLHPNTGARKKSRLAHKLKPTA</sequence>
<feature type="compositionally biased region" description="Basic residues" evidence="9">
    <location>
        <begin position="102"/>
        <end position="116"/>
    </location>
</feature>
<name>D7E2K9_NOSA0</name>
<dbReference type="GO" id="GO:0070181">
    <property type="term" value="F:small ribosomal subunit rRNA binding"/>
    <property type="evidence" value="ECO:0007669"/>
    <property type="project" value="TreeGrafter"/>
</dbReference>
<evidence type="ECO:0000256" key="2">
    <source>
        <dbReference type="ARBA" id="ARBA00007634"/>
    </source>
</evidence>
<dbReference type="KEGG" id="naz:Aazo_1019"/>
<dbReference type="eggNOG" id="COG0268">
    <property type="taxonomic scope" value="Bacteria"/>
</dbReference>
<feature type="region of interest" description="Disordered" evidence="9">
    <location>
        <begin position="96"/>
        <end position="116"/>
    </location>
</feature>
<comment type="function">
    <text evidence="1 8">Binds directly to 16S ribosomal RNA.</text>
</comment>
<accession>D7E2K9</accession>
<dbReference type="NCBIfam" id="TIGR00029">
    <property type="entry name" value="S20"/>
    <property type="match status" value="1"/>
</dbReference>
<dbReference type="FunFam" id="1.20.58.110:FF:000001">
    <property type="entry name" value="30S ribosomal protein S20"/>
    <property type="match status" value="1"/>
</dbReference>
<dbReference type="HAMAP" id="MF_00500">
    <property type="entry name" value="Ribosomal_bS20"/>
    <property type="match status" value="1"/>
</dbReference>
<evidence type="ECO:0000256" key="4">
    <source>
        <dbReference type="ARBA" id="ARBA00022884"/>
    </source>
</evidence>
<keyword evidence="4 8" id="KW-0694">RNA-binding</keyword>
<evidence type="ECO:0000313" key="11">
    <source>
        <dbReference type="Proteomes" id="UP000001511"/>
    </source>
</evidence>
<dbReference type="GO" id="GO:0006412">
    <property type="term" value="P:translation"/>
    <property type="evidence" value="ECO:0007669"/>
    <property type="project" value="UniProtKB-UniRule"/>
</dbReference>
<dbReference type="SUPFAM" id="SSF46992">
    <property type="entry name" value="Ribosomal protein S20"/>
    <property type="match status" value="1"/>
</dbReference>
<reference evidence="10 11" key="1">
    <citation type="journal article" date="2010" name="PLoS ONE">
        <title>Genome erosion in a nitrogen-fixing vertically transmitted endosymbiotic multicellular cyanobacterium.</title>
        <authorList>
            <person name="Ran L."/>
            <person name="Larsson J."/>
            <person name="Vigil-Stenman T."/>
            <person name="Nylander J.A."/>
            <person name="Ininbergs K."/>
            <person name="Zheng W.W."/>
            <person name="Lapidus A."/>
            <person name="Lowry S."/>
            <person name="Haselkorn R."/>
            <person name="Bergman B."/>
        </authorList>
    </citation>
    <scope>NUCLEOTIDE SEQUENCE [LARGE SCALE GENOMIC DNA]</scope>
    <source>
        <strain evidence="10 11">0708</strain>
    </source>
</reference>
<dbReference type="GO" id="GO:0003735">
    <property type="term" value="F:structural constituent of ribosome"/>
    <property type="evidence" value="ECO:0007669"/>
    <property type="project" value="InterPro"/>
</dbReference>
<dbReference type="InterPro" id="IPR002583">
    <property type="entry name" value="Ribosomal_bS20"/>
</dbReference>
<dbReference type="Pfam" id="PF01649">
    <property type="entry name" value="Ribosomal_S20p"/>
    <property type="match status" value="1"/>
</dbReference>
<evidence type="ECO:0000256" key="9">
    <source>
        <dbReference type="SAM" id="MobiDB-lite"/>
    </source>
</evidence>
<evidence type="ECO:0000256" key="6">
    <source>
        <dbReference type="ARBA" id="ARBA00023274"/>
    </source>
</evidence>
<evidence type="ECO:0000313" key="10">
    <source>
        <dbReference type="EMBL" id="ADI63386.1"/>
    </source>
</evidence>
<keyword evidence="5 8" id="KW-0689">Ribosomal protein</keyword>
<dbReference type="InterPro" id="IPR036510">
    <property type="entry name" value="Ribosomal_bS20_sf"/>
</dbReference>
<proteinExistence type="inferred from homology"/>
<keyword evidence="3 8" id="KW-0699">rRNA-binding</keyword>
<dbReference type="GO" id="GO:0005829">
    <property type="term" value="C:cytosol"/>
    <property type="evidence" value="ECO:0007669"/>
    <property type="project" value="TreeGrafter"/>
</dbReference>
<dbReference type="PANTHER" id="PTHR33398">
    <property type="entry name" value="30S RIBOSOMAL PROTEIN S20"/>
    <property type="match status" value="1"/>
</dbReference>
<keyword evidence="11" id="KW-1185">Reference proteome</keyword>
<evidence type="ECO:0000256" key="5">
    <source>
        <dbReference type="ARBA" id="ARBA00022980"/>
    </source>
</evidence>
<gene>
    <name evidence="8" type="primary">rpsT</name>
    <name evidence="8" type="synonym">rps20</name>
    <name evidence="10" type="ordered locus">Aazo_1019</name>
</gene>
<keyword evidence="6 8" id="KW-0687">Ribonucleoprotein</keyword>
<dbReference type="Proteomes" id="UP000001511">
    <property type="component" value="Chromosome"/>
</dbReference>
<comment type="similarity">
    <text evidence="2 8">Belongs to the bacterial ribosomal protein bS20 family.</text>
</comment>
<protein>
    <recommendedName>
        <fullName evidence="7 8">Small ribosomal subunit protein bS20</fullName>
    </recommendedName>
</protein>
<organism evidence="10 11">
    <name type="scientific">Nostoc azollae (strain 0708)</name>
    <name type="common">Anabaena azollae (strain 0708)</name>
    <dbReference type="NCBI Taxonomy" id="551115"/>
    <lineage>
        <taxon>Bacteria</taxon>
        <taxon>Bacillati</taxon>
        <taxon>Cyanobacteriota</taxon>
        <taxon>Cyanophyceae</taxon>
        <taxon>Nostocales</taxon>
        <taxon>Nostocaceae</taxon>
        <taxon>Trichormus</taxon>
    </lineage>
</organism>
<dbReference type="PANTHER" id="PTHR33398:SF1">
    <property type="entry name" value="SMALL RIBOSOMAL SUBUNIT PROTEIN BS20C"/>
    <property type="match status" value="1"/>
</dbReference>
<evidence type="ECO:0000256" key="7">
    <source>
        <dbReference type="ARBA" id="ARBA00035136"/>
    </source>
</evidence>
<dbReference type="HOGENOM" id="CLU_160655_5_0_3"/>
<dbReference type="AlphaFoldDB" id="D7E2K9"/>
<evidence type="ECO:0000256" key="8">
    <source>
        <dbReference type="HAMAP-Rule" id="MF_00500"/>
    </source>
</evidence>
<dbReference type="STRING" id="551115.Aazo_1019"/>